<feature type="transmembrane region" description="Helical" evidence="9">
    <location>
        <begin position="191"/>
        <end position="215"/>
    </location>
</feature>
<comment type="caution">
    <text evidence="10">The sequence shown here is derived from an EMBL/GenBank/DDBJ whole genome shotgun (WGS) entry which is preliminary data.</text>
</comment>
<evidence type="ECO:0000256" key="7">
    <source>
        <dbReference type="ARBA" id="ARBA00023136"/>
    </source>
</evidence>
<keyword evidence="3" id="KW-1003">Cell membrane</keyword>
<feature type="transmembrane region" description="Helical" evidence="9">
    <location>
        <begin position="63"/>
        <end position="81"/>
    </location>
</feature>
<comment type="similarity">
    <text evidence="8">Belongs to the binding-protein-dependent transport system permease family. LivHM subfamily.</text>
</comment>
<evidence type="ECO:0000313" key="11">
    <source>
        <dbReference type="Proteomes" id="UP000023561"/>
    </source>
</evidence>
<dbReference type="AlphaFoldDB" id="A0A023DEW4"/>
<evidence type="ECO:0000256" key="5">
    <source>
        <dbReference type="ARBA" id="ARBA00022970"/>
    </source>
</evidence>
<dbReference type="OrthoDB" id="9807115at2"/>
<dbReference type="PANTHER" id="PTHR11795:SF450">
    <property type="entry name" value="ABC TRANSPORTER PERMEASE PROTEIN"/>
    <property type="match status" value="1"/>
</dbReference>
<evidence type="ECO:0000256" key="3">
    <source>
        <dbReference type="ARBA" id="ARBA00022475"/>
    </source>
</evidence>
<name>A0A023DEW4_9BACL</name>
<keyword evidence="4 9" id="KW-0812">Transmembrane</keyword>
<dbReference type="InterPro" id="IPR052157">
    <property type="entry name" value="BCAA_transport_permease"/>
</dbReference>
<sequence length="293" mass="30557">MDGWSQFVQLLFSGLTVGSIYALVALGFVITYSVTGILNLAQGDFAMLGALLCITFVNSGIPFVIAILLSVVAVMAVGGLFERLAIHPARNSSIATLIIITIGAAFVFRGIAIFIWGTQPYALRPFTGNHSLNVVGAVIQTQNLWAIALSLVSFIALYIFFNKTYIGKAVTACVVNPFAARLMGIEPRKMSLGAVAVSAGLGALAGIVIAPVSGASYDMGVMIGLKAFIAAVIGGLTNAPAAIAGAFIIGILEAFTEGYLSSGYKDAISFGLLLLVLFFMPNGIFAKMSGKRV</sequence>
<feature type="transmembrane region" description="Helical" evidence="9">
    <location>
        <begin position="267"/>
        <end position="286"/>
    </location>
</feature>
<evidence type="ECO:0000256" key="4">
    <source>
        <dbReference type="ARBA" id="ARBA00022692"/>
    </source>
</evidence>
<feature type="transmembrane region" description="Helical" evidence="9">
    <location>
        <begin position="6"/>
        <end position="30"/>
    </location>
</feature>
<evidence type="ECO:0000256" key="8">
    <source>
        <dbReference type="ARBA" id="ARBA00037998"/>
    </source>
</evidence>
<feature type="transmembrane region" description="Helical" evidence="9">
    <location>
        <begin position="144"/>
        <end position="161"/>
    </location>
</feature>
<keyword evidence="5" id="KW-0029">Amino-acid transport</keyword>
<comment type="subcellular location">
    <subcellularLocation>
        <location evidence="1">Cell membrane</location>
        <topology evidence="1">Multi-pass membrane protein</topology>
    </subcellularLocation>
</comment>
<keyword evidence="2" id="KW-0813">Transport</keyword>
<evidence type="ECO:0000313" key="10">
    <source>
        <dbReference type="EMBL" id="GAJ39810.1"/>
    </source>
</evidence>
<keyword evidence="7 9" id="KW-0472">Membrane</keyword>
<protein>
    <submittedName>
        <fullName evidence="10">Putative branched-chain amino acid ABC transporter permease protein</fullName>
    </submittedName>
</protein>
<keyword evidence="11" id="KW-1185">Reference proteome</keyword>
<organism evidence="10 11">
    <name type="scientific">Parageobacillus caldoxylosilyticus NBRC 107762</name>
    <dbReference type="NCBI Taxonomy" id="1220594"/>
    <lineage>
        <taxon>Bacteria</taxon>
        <taxon>Bacillati</taxon>
        <taxon>Bacillota</taxon>
        <taxon>Bacilli</taxon>
        <taxon>Bacillales</taxon>
        <taxon>Anoxybacillaceae</taxon>
        <taxon>Saccharococcus</taxon>
    </lineage>
</organism>
<dbReference type="PANTHER" id="PTHR11795">
    <property type="entry name" value="BRANCHED-CHAIN AMINO ACID TRANSPORT SYSTEM PERMEASE PROTEIN LIVH"/>
    <property type="match status" value="1"/>
</dbReference>
<dbReference type="GO" id="GO:0022857">
    <property type="term" value="F:transmembrane transporter activity"/>
    <property type="evidence" value="ECO:0007669"/>
    <property type="project" value="InterPro"/>
</dbReference>
<dbReference type="GO" id="GO:0006865">
    <property type="term" value="P:amino acid transport"/>
    <property type="evidence" value="ECO:0007669"/>
    <property type="project" value="UniProtKB-KW"/>
</dbReference>
<evidence type="ECO:0000256" key="2">
    <source>
        <dbReference type="ARBA" id="ARBA00022448"/>
    </source>
</evidence>
<dbReference type="EMBL" id="BAWO01000027">
    <property type="protein sequence ID" value="GAJ39810.1"/>
    <property type="molecule type" value="Genomic_DNA"/>
</dbReference>
<gene>
    <name evidence="10" type="ORF">GCA01S_027_00100</name>
</gene>
<dbReference type="CDD" id="cd06582">
    <property type="entry name" value="TM_PBP1_LivH_like"/>
    <property type="match status" value="1"/>
</dbReference>
<evidence type="ECO:0000256" key="1">
    <source>
        <dbReference type="ARBA" id="ARBA00004651"/>
    </source>
</evidence>
<dbReference type="GO" id="GO:0005886">
    <property type="term" value="C:plasma membrane"/>
    <property type="evidence" value="ECO:0007669"/>
    <property type="project" value="UniProtKB-SubCell"/>
</dbReference>
<evidence type="ECO:0000256" key="6">
    <source>
        <dbReference type="ARBA" id="ARBA00022989"/>
    </source>
</evidence>
<feature type="transmembrane region" description="Helical" evidence="9">
    <location>
        <begin position="227"/>
        <end position="255"/>
    </location>
</feature>
<dbReference type="InterPro" id="IPR001851">
    <property type="entry name" value="ABC_transp_permease"/>
</dbReference>
<dbReference type="RefSeq" id="WP_042409092.1">
    <property type="nucleotide sequence ID" value="NZ_BAWO01000027.1"/>
</dbReference>
<proteinExistence type="inferred from homology"/>
<dbReference type="Proteomes" id="UP000023561">
    <property type="component" value="Unassembled WGS sequence"/>
</dbReference>
<feature type="transmembrane region" description="Helical" evidence="9">
    <location>
        <begin position="93"/>
        <end position="116"/>
    </location>
</feature>
<dbReference type="Pfam" id="PF02653">
    <property type="entry name" value="BPD_transp_2"/>
    <property type="match status" value="1"/>
</dbReference>
<reference evidence="10 11" key="1">
    <citation type="submission" date="2014-04" db="EMBL/GenBank/DDBJ databases">
        <title>Whole genome shotgun sequence of Geobacillus caldoxylosilyticus NBRC 107762.</title>
        <authorList>
            <person name="Hosoyama A."/>
            <person name="Hosoyama Y."/>
            <person name="Katano-Makiyama Y."/>
            <person name="Tsuchikane K."/>
            <person name="Ohji S."/>
            <person name="Ichikawa N."/>
            <person name="Yamazoe A."/>
            <person name="Fujita N."/>
        </authorList>
    </citation>
    <scope>NUCLEOTIDE SEQUENCE [LARGE SCALE GENOMIC DNA]</scope>
    <source>
        <strain evidence="10 11">NBRC 107762</strain>
    </source>
</reference>
<keyword evidence="6 9" id="KW-1133">Transmembrane helix</keyword>
<accession>A0A023DEW4</accession>
<evidence type="ECO:0000256" key="9">
    <source>
        <dbReference type="SAM" id="Phobius"/>
    </source>
</evidence>